<dbReference type="GO" id="GO:0045039">
    <property type="term" value="P:protein insertion into mitochondrial inner membrane"/>
    <property type="evidence" value="ECO:0007669"/>
    <property type="project" value="InterPro"/>
</dbReference>
<dbReference type="AlphaFoldDB" id="A0AA41VF04"/>
<dbReference type="PANTHER" id="PTHR14110">
    <property type="entry name" value="MITOCHONDRIAL IMPORT INNER MEMBRANE TRANSLOCASE SUBUNIT TIM22"/>
    <property type="match status" value="1"/>
</dbReference>
<dbReference type="GO" id="GO:0042721">
    <property type="term" value="C:TIM22 mitochondrial import inner membrane insertion complex"/>
    <property type="evidence" value="ECO:0007669"/>
    <property type="project" value="InterPro"/>
</dbReference>
<keyword evidence="4" id="KW-0472">Membrane</keyword>
<dbReference type="Gene3D" id="1.10.150.50">
    <property type="entry name" value="Transcription Factor, Ets-1"/>
    <property type="match status" value="1"/>
</dbReference>
<dbReference type="GO" id="GO:0009706">
    <property type="term" value="C:chloroplast inner membrane"/>
    <property type="evidence" value="ECO:0007669"/>
    <property type="project" value="TreeGrafter"/>
</dbReference>
<protein>
    <recommendedName>
        <fullName evidence="7">SAM domain-containing protein</fullName>
    </recommendedName>
</protein>
<dbReference type="PANTHER" id="PTHR14110:SF6">
    <property type="entry name" value="OS04G0405100 PROTEIN"/>
    <property type="match status" value="1"/>
</dbReference>
<gene>
    <name evidence="5" type="ORF">MKW94_018477</name>
</gene>
<dbReference type="SUPFAM" id="SSF47769">
    <property type="entry name" value="SAM/Pointed domain"/>
    <property type="match status" value="1"/>
</dbReference>
<keyword evidence="2" id="KW-0812">Transmembrane</keyword>
<evidence type="ECO:0000256" key="3">
    <source>
        <dbReference type="ARBA" id="ARBA00022989"/>
    </source>
</evidence>
<dbReference type="Proteomes" id="UP001177140">
    <property type="component" value="Unassembled WGS sequence"/>
</dbReference>
<evidence type="ECO:0008006" key="7">
    <source>
        <dbReference type="Google" id="ProtNLM"/>
    </source>
</evidence>
<keyword evidence="3" id="KW-1133">Transmembrane helix</keyword>
<name>A0AA41VF04_PAPNU</name>
<sequence length="249" mass="27936">MEGGGSVTLPLQKKNNNFNIESLFTQLQTKWGELEKGFHGWVSKQSWVVQDAAFTAPYVLQGVAAGLIYGSLAQSELANCFFPFQAFGNTRLVQVRNFSVFRGTDGAMICAMKRIRGKDDTPARAVAGFTSWFMFQVVRNNPSPCGPDAIAIGLVFALCQGLLHEVQVRSISSRPPVLDDTCYTRTRCMLSNLGLQNYEKNFKKHLLTDDTIPLLKDRDLEKAEIPLGPRILIRNHIDRDPNLQNMRRN</sequence>
<evidence type="ECO:0000256" key="1">
    <source>
        <dbReference type="ARBA" id="ARBA00004141"/>
    </source>
</evidence>
<comment type="caution">
    <text evidence="5">The sequence shown here is derived from an EMBL/GenBank/DDBJ whole genome shotgun (WGS) entry which is preliminary data.</text>
</comment>
<evidence type="ECO:0000313" key="5">
    <source>
        <dbReference type="EMBL" id="MCL7040042.1"/>
    </source>
</evidence>
<organism evidence="5 6">
    <name type="scientific">Papaver nudicaule</name>
    <name type="common">Iceland poppy</name>
    <dbReference type="NCBI Taxonomy" id="74823"/>
    <lineage>
        <taxon>Eukaryota</taxon>
        <taxon>Viridiplantae</taxon>
        <taxon>Streptophyta</taxon>
        <taxon>Embryophyta</taxon>
        <taxon>Tracheophyta</taxon>
        <taxon>Spermatophyta</taxon>
        <taxon>Magnoliopsida</taxon>
        <taxon>Ranunculales</taxon>
        <taxon>Papaveraceae</taxon>
        <taxon>Papaveroideae</taxon>
        <taxon>Papaver</taxon>
    </lineage>
</organism>
<accession>A0AA41VF04</accession>
<evidence type="ECO:0000313" key="6">
    <source>
        <dbReference type="Proteomes" id="UP001177140"/>
    </source>
</evidence>
<dbReference type="GO" id="GO:0045036">
    <property type="term" value="P:protein targeting to chloroplast"/>
    <property type="evidence" value="ECO:0007669"/>
    <property type="project" value="TreeGrafter"/>
</dbReference>
<comment type="subcellular location">
    <subcellularLocation>
        <location evidence="1">Membrane</location>
        <topology evidence="1">Multi-pass membrane protein</topology>
    </subcellularLocation>
</comment>
<reference evidence="5" key="1">
    <citation type="submission" date="2022-03" db="EMBL/GenBank/DDBJ databases">
        <title>A functionally conserved STORR gene fusion in Papaver species that diverged 16.8 million years ago.</title>
        <authorList>
            <person name="Catania T."/>
        </authorList>
    </citation>
    <scope>NUCLEOTIDE SEQUENCE</scope>
    <source>
        <strain evidence="5">S-191538</strain>
    </source>
</reference>
<dbReference type="GO" id="GO:0008320">
    <property type="term" value="F:protein transmembrane transporter activity"/>
    <property type="evidence" value="ECO:0007669"/>
    <property type="project" value="TreeGrafter"/>
</dbReference>
<proteinExistence type="predicted"/>
<dbReference type="InterPro" id="IPR013761">
    <property type="entry name" value="SAM/pointed_sf"/>
</dbReference>
<dbReference type="CDD" id="cd09487">
    <property type="entry name" value="SAM_superfamily"/>
    <property type="match status" value="1"/>
</dbReference>
<evidence type="ECO:0000256" key="2">
    <source>
        <dbReference type="ARBA" id="ARBA00022692"/>
    </source>
</evidence>
<dbReference type="EMBL" id="JAJJMA010207722">
    <property type="protein sequence ID" value="MCL7040042.1"/>
    <property type="molecule type" value="Genomic_DNA"/>
</dbReference>
<keyword evidence="6" id="KW-1185">Reference proteome</keyword>
<dbReference type="InterPro" id="IPR039175">
    <property type="entry name" value="TIM22"/>
</dbReference>
<evidence type="ECO:0000256" key="4">
    <source>
        <dbReference type="ARBA" id="ARBA00023136"/>
    </source>
</evidence>